<dbReference type="RefSeq" id="WP_097528060.1">
    <property type="nucleotide sequence ID" value="NZ_LODU01000033.1"/>
</dbReference>
<gene>
    <name evidence="2" type="ORF">ATY31_14740</name>
</gene>
<dbReference type="SUPFAM" id="SSF141868">
    <property type="entry name" value="EAL domain-like"/>
    <property type="match status" value="1"/>
</dbReference>
<dbReference type="AlphaFoldDB" id="A0A2S3YNE0"/>
<comment type="caution">
    <text evidence="2">The sequence shown here is derived from an EMBL/GenBank/DDBJ whole genome shotgun (WGS) entry which is preliminary data.</text>
</comment>
<reference evidence="2 3" key="1">
    <citation type="journal article" date="2014" name="Syst. Appl. Microbiol.">
        <title>Microsymbionts of Phaseolus vulgaris in acid and alkaline soils of Mexico.</title>
        <authorList>
            <person name="Verastegui-Valdes M.M."/>
            <person name="Zhang Y.J."/>
            <person name="Rivera-Orduna F.N."/>
            <person name="Cheng H.P."/>
            <person name="Sui X.H."/>
            <person name="Wang E.T."/>
        </authorList>
    </citation>
    <scope>NUCLEOTIDE SEQUENCE [LARGE SCALE GENOMIC DNA]</scope>
    <source>
        <strain evidence="2 3">FG01</strain>
    </source>
</reference>
<protein>
    <recommendedName>
        <fullName evidence="1">EAL domain-containing protein</fullName>
    </recommendedName>
</protein>
<dbReference type="Pfam" id="PF00563">
    <property type="entry name" value="EAL"/>
    <property type="match status" value="1"/>
</dbReference>
<dbReference type="EMBL" id="LODU01000033">
    <property type="protein sequence ID" value="POH30546.1"/>
    <property type="molecule type" value="Genomic_DNA"/>
</dbReference>
<name>A0A2S3YNE0_9HYPH</name>
<feature type="domain" description="EAL" evidence="1">
    <location>
        <begin position="3"/>
        <end position="107"/>
    </location>
</feature>
<evidence type="ECO:0000259" key="1">
    <source>
        <dbReference type="PROSITE" id="PS50883"/>
    </source>
</evidence>
<accession>A0A2S3YNE0</accession>
<proteinExistence type="predicted"/>
<evidence type="ECO:0000313" key="3">
    <source>
        <dbReference type="Proteomes" id="UP000237511"/>
    </source>
</evidence>
<dbReference type="InterPro" id="IPR035919">
    <property type="entry name" value="EAL_sf"/>
</dbReference>
<sequence>MICDELDDIVRTVLQAGQQRRIGFSVQQVNSVKAHHEVLYSECLARLVKVDGTVVTASEFMPALEASRYAPNLDRHMLNLAVELLSNKASGPLGCNISTLKMMGEGG</sequence>
<dbReference type="InterPro" id="IPR001633">
    <property type="entry name" value="EAL_dom"/>
</dbReference>
<organism evidence="2 3">
    <name type="scientific">Sinorhizobium americanum</name>
    <dbReference type="NCBI Taxonomy" id="194963"/>
    <lineage>
        <taxon>Bacteria</taxon>
        <taxon>Pseudomonadati</taxon>
        <taxon>Pseudomonadota</taxon>
        <taxon>Alphaproteobacteria</taxon>
        <taxon>Hyphomicrobiales</taxon>
        <taxon>Rhizobiaceae</taxon>
        <taxon>Sinorhizobium/Ensifer group</taxon>
        <taxon>Sinorhizobium</taxon>
    </lineage>
</organism>
<evidence type="ECO:0000313" key="2">
    <source>
        <dbReference type="EMBL" id="POH30546.1"/>
    </source>
</evidence>
<dbReference type="Gene3D" id="3.20.20.450">
    <property type="entry name" value="EAL domain"/>
    <property type="match status" value="1"/>
</dbReference>
<dbReference type="Proteomes" id="UP000237511">
    <property type="component" value="Unassembled WGS sequence"/>
</dbReference>
<dbReference type="PROSITE" id="PS50883">
    <property type="entry name" value="EAL"/>
    <property type="match status" value="1"/>
</dbReference>